<dbReference type="InterPro" id="IPR001466">
    <property type="entry name" value="Beta-lactam-related"/>
</dbReference>
<dbReference type="SUPFAM" id="SSF49464">
    <property type="entry name" value="Carboxypeptidase regulatory domain-like"/>
    <property type="match status" value="1"/>
</dbReference>
<evidence type="ECO:0000313" key="2">
    <source>
        <dbReference type="EMBL" id="NMM47752.1"/>
    </source>
</evidence>
<reference evidence="2 3" key="1">
    <citation type="submission" date="2020-04" db="EMBL/GenBank/DDBJ databases">
        <title>Flammeovirgaceae bacterium KN852 isolated from deep sea.</title>
        <authorList>
            <person name="Zhang D.-C."/>
        </authorList>
    </citation>
    <scope>NUCLEOTIDE SEQUENCE [LARGE SCALE GENOMIC DNA]</scope>
    <source>
        <strain evidence="2 3">KN852</strain>
    </source>
</reference>
<keyword evidence="2" id="KW-0378">Hydrolase</keyword>
<proteinExistence type="predicted"/>
<dbReference type="InterPro" id="IPR050491">
    <property type="entry name" value="AmpC-like"/>
</dbReference>
<dbReference type="Gene3D" id="2.60.40.1120">
    <property type="entry name" value="Carboxypeptidase-like, regulatory domain"/>
    <property type="match status" value="1"/>
</dbReference>
<gene>
    <name evidence="2" type="ORF">HH304_05020</name>
</gene>
<organism evidence="2 3">
    <name type="scientific">Marinigracilibium pacificum</name>
    <dbReference type="NCBI Taxonomy" id="2729599"/>
    <lineage>
        <taxon>Bacteria</taxon>
        <taxon>Pseudomonadati</taxon>
        <taxon>Bacteroidota</taxon>
        <taxon>Cytophagia</taxon>
        <taxon>Cytophagales</taxon>
        <taxon>Flammeovirgaceae</taxon>
        <taxon>Marinigracilibium</taxon>
    </lineage>
</organism>
<accession>A0A848J3K1</accession>
<feature type="domain" description="Beta-lactamase-related" evidence="1">
    <location>
        <begin position="345"/>
        <end position="653"/>
    </location>
</feature>
<dbReference type="SUPFAM" id="SSF56601">
    <property type="entry name" value="beta-lactamase/transpeptidase-like"/>
    <property type="match status" value="1"/>
</dbReference>
<name>A0A848J3K1_9BACT</name>
<dbReference type="PANTHER" id="PTHR46825">
    <property type="entry name" value="D-ALANYL-D-ALANINE-CARBOXYPEPTIDASE/ENDOPEPTIDASE AMPH"/>
    <property type="match status" value="1"/>
</dbReference>
<keyword evidence="3" id="KW-1185">Reference proteome</keyword>
<dbReference type="GO" id="GO:0016787">
    <property type="term" value="F:hydrolase activity"/>
    <property type="evidence" value="ECO:0007669"/>
    <property type="project" value="UniProtKB-KW"/>
</dbReference>
<dbReference type="PANTHER" id="PTHR46825:SF9">
    <property type="entry name" value="BETA-LACTAMASE-RELATED DOMAIN-CONTAINING PROTEIN"/>
    <property type="match status" value="1"/>
</dbReference>
<dbReference type="Gene3D" id="3.40.710.10">
    <property type="entry name" value="DD-peptidase/beta-lactamase superfamily"/>
    <property type="match status" value="1"/>
</dbReference>
<dbReference type="EMBL" id="JABBNU010000003">
    <property type="protein sequence ID" value="NMM47752.1"/>
    <property type="molecule type" value="Genomic_DNA"/>
</dbReference>
<evidence type="ECO:0000259" key="1">
    <source>
        <dbReference type="Pfam" id="PF00144"/>
    </source>
</evidence>
<dbReference type="Pfam" id="PF13715">
    <property type="entry name" value="CarbopepD_reg_2"/>
    <property type="match status" value="1"/>
</dbReference>
<dbReference type="Pfam" id="PF00144">
    <property type="entry name" value="Beta-lactamase"/>
    <property type="match status" value="1"/>
</dbReference>
<dbReference type="Proteomes" id="UP000559010">
    <property type="component" value="Unassembled WGS sequence"/>
</dbReference>
<dbReference type="InterPro" id="IPR012338">
    <property type="entry name" value="Beta-lactam/transpept-like"/>
</dbReference>
<evidence type="ECO:0000313" key="3">
    <source>
        <dbReference type="Proteomes" id="UP000559010"/>
    </source>
</evidence>
<dbReference type="InterPro" id="IPR008969">
    <property type="entry name" value="CarboxyPept-like_regulatory"/>
</dbReference>
<sequence>MRLTFIILFLTSFIQSSYCQINISGKVIDRKTNNAIPFANIGINGSKIGTISNEDGSFSISIPAEYTNLPLLFSSVGYNQEEIIVSPQVGQSELIIHLTEKIIELGSIEIKAKRLKPREVEFGNGKSLLLSGQLHYDTASAGSAMALLIDKSEFEDLIFLQDASLYIAKNLSPEFKIRLRLMTVDSATQQPGNDLLNSQTIKKSDIKKGWLNFNFNAKQVINERKFYLVFEWIMDKDDREYVAKKYEQYINEFPDRVSYDTVIINNEKISIPHVNTVVAGTVFGVTKSGKDLENYTCYYRSNSFGTWKRSSGILSAKISFSNTPLTYTQNKNKSTSPTDLNDKIDSWANEFKNEYEIPGFQLSIGKTDSIIYSKGFGFSDVQRSKKVDRNTQFRIASISKTMTSAAIMQLLEKKSINLDSPIQLYVPEFPEKKYPVTVRQIAAHLSGIRGYYGKSWDEIFIQEHFNSLSEALSIFKTDSLISIPGTEFIYSSFGYILLGTLIENVTNEAYLDYMTNNIWKPLSMNFTYGDVYDSTFTNKSKFYFLSGKEAFPYDLSYSYSTGGLISTTDDLVRFGLALTRNMIISENSKNEIFTTQTTSNNFNTGYGLGWYISKDNQGNQIWYHTGELPSSGSIILICPKNNIVVSLLANSPVVSDSDNKFLMDILKILDIINHQ</sequence>
<dbReference type="RefSeq" id="WP_169678592.1">
    <property type="nucleotide sequence ID" value="NZ_JABBNU010000003.1"/>
</dbReference>
<protein>
    <submittedName>
        <fullName evidence="2">Serine hydrolase</fullName>
    </submittedName>
</protein>
<comment type="caution">
    <text evidence="2">The sequence shown here is derived from an EMBL/GenBank/DDBJ whole genome shotgun (WGS) entry which is preliminary data.</text>
</comment>
<dbReference type="AlphaFoldDB" id="A0A848J3K1"/>